<reference evidence="3 4" key="1">
    <citation type="submission" date="2014-02" db="EMBL/GenBank/DDBJ databases">
        <title>The small core and large imbalanced accessory genome model reveals a collaborative survival strategy of Sorangium cellulosum strains in nature.</title>
        <authorList>
            <person name="Han K."/>
            <person name="Peng R."/>
            <person name="Blom J."/>
            <person name="Li Y.-Z."/>
        </authorList>
    </citation>
    <scope>NUCLEOTIDE SEQUENCE [LARGE SCALE GENOMIC DNA]</scope>
    <source>
        <strain evidence="3 4">So0157-18</strain>
    </source>
</reference>
<dbReference type="InterPro" id="IPR051396">
    <property type="entry name" value="Bact_Antivir_Def_Nuclease"/>
</dbReference>
<keyword evidence="3" id="KW-0547">Nucleotide-binding</keyword>
<dbReference type="Pfam" id="PF13175">
    <property type="entry name" value="AAA_15"/>
    <property type="match status" value="1"/>
</dbReference>
<dbReference type="InterPro" id="IPR041685">
    <property type="entry name" value="AAA_GajA/Old/RecF-like"/>
</dbReference>
<dbReference type="EMBL" id="JELX01002471">
    <property type="protein sequence ID" value="KYF55290.1"/>
    <property type="molecule type" value="Genomic_DNA"/>
</dbReference>
<proteinExistence type="predicted"/>
<dbReference type="InterPro" id="IPR003959">
    <property type="entry name" value="ATPase_AAA_core"/>
</dbReference>
<keyword evidence="3" id="KW-0067">ATP-binding</keyword>
<dbReference type="Pfam" id="PF13304">
    <property type="entry name" value="AAA_21"/>
    <property type="match status" value="1"/>
</dbReference>
<dbReference type="CDD" id="cd00267">
    <property type="entry name" value="ABC_ATPase"/>
    <property type="match status" value="1"/>
</dbReference>
<organism evidence="3 4">
    <name type="scientific">Sorangium cellulosum</name>
    <name type="common">Polyangium cellulosum</name>
    <dbReference type="NCBI Taxonomy" id="56"/>
    <lineage>
        <taxon>Bacteria</taxon>
        <taxon>Pseudomonadati</taxon>
        <taxon>Myxococcota</taxon>
        <taxon>Polyangia</taxon>
        <taxon>Polyangiales</taxon>
        <taxon>Polyangiaceae</taxon>
        <taxon>Sorangium</taxon>
    </lineage>
</organism>
<evidence type="ECO:0000313" key="3">
    <source>
        <dbReference type="EMBL" id="KYF55290.1"/>
    </source>
</evidence>
<dbReference type="PANTHER" id="PTHR43581:SF2">
    <property type="entry name" value="EXCINUCLEASE ATPASE SUBUNIT"/>
    <property type="match status" value="1"/>
</dbReference>
<dbReference type="AlphaFoldDB" id="A0A150PI05"/>
<dbReference type="Proteomes" id="UP000075604">
    <property type="component" value="Unassembled WGS sequence"/>
</dbReference>
<evidence type="ECO:0000259" key="2">
    <source>
        <dbReference type="Pfam" id="PF13304"/>
    </source>
</evidence>
<dbReference type="GO" id="GO:0016887">
    <property type="term" value="F:ATP hydrolysis activity"/>
    <property type="evidence" value="ECO:0007669"/>
    <property type="project" value="InterPro"/>
</dbReference>
<accession>A0A150PI05</accession>
<dbReference type="InterPro" id="IPR027417">
    <property type="entry name" value="P-loop_NTPase"/>
</dbReference>
<evidence type="ECO:0000313" key="4">
    <source>
        <dbReference type="Proteomes" id="UP000075604"/>
    </source>
</evidence>
<feature type="domain" description="ATPase AAA-type core" evidence="2">
    <location>
        <begin position="195"/>
        <end position="288"/>
    </location>
</feature>
<comment type="caution">
    <text evidence="3">The sequence shown here is derived from an EMBL/GenBank/DDBJ whole genome shotgun (WGS) entry which is preliminary data.</text>
</comment>
<sequence length="348" mass="38731">MIKSLHVKNFTVFSEVDLDFGQHLNVFVGENGTGKTHALKLAYSILATSWEEGRKPHAAPPTKAALQTRLADKLVSVFRPEALGRLARRKQGRERCDVRMTCTNEAWDISFGFSTQSKSDVSIDALPTEWVDAAPAYLPTRELLTIYPGFVSVYENHYLEFEETWRDTCLLLGAPLKRGAKETRVRELLGPLQEAMGGWIDLEKNGRFYFRSGSGRMEMPLVAEGLRKLGMLARLIATGALLDKGCLFWDEPEANLNPRIIKKVASSIVDLSLGGIQVFIATHSLFLLREIEMLLAQRDGEVDARFFGLHLSDAGVLVQQGRSVDDMGTIAALDEELEQSDRFLSAGD</sequence>
<gene>
    <name evidence="3" type="ORF">BE04_23140</name>
</gene>
<protein>
    <submittedName>
        <fullName evidence="3">ATP-binding protein</fullName>
    </submittedName>
</protein>
<dbReference type="SUPFAM" id="SSF52540">
    <property type="entry name" value="P-loop containing nucleoside triphosphate hydrolases"/>
    <property type="match status" value="1"/>
</dbReference>
<dbReference type="Gene3D" id="3.40.50.300">
    <property type="entry name" value="P-loop containing nucleotide triphosphate hydrolases"/>
    <property type="match status" value="2"/>
</dbReference>
<evidence type="ECO:0000259" key="1">
    <source>
        <dbReference type="Pfam" id="PF13175"/>
    </source>
</evidence>
<name>A0A150PI05_SORCE</name>
<dbReference type="PANTHER" id="PTHR43581">
    <property type="entry name" value="ATP/GTP PHOSPHATASE"/>
    <property type="match status" value="1"/>
</dbReference>
<feature type="domain" description="Endonuclease GajA/Old nuclease/RecF-like AAA" evidence="1">
    <location>
        <begin position="1"/>
        <end position="49"/>
    </location>
</feature>
<dbReference type="GO" id="GO:0005524">
    <property type="term" value="F:ATP binding"/>
    <property type="evidence" value="ECO:0007669"/>
    <property type="project" value="UniProtKB-KW"/>
</dbReference>